<keyword evidence="7" id="KW-0800">Toxin</keyword>
<evidence type="ECO:0000259" key="16">
    <source>
        <dbReference type="PROSITE" id="PS50004"/>
    </source>
</evidence>
<dbReference type="InterPro" id="IPR017946">
    <property type="entry name" value="PLC-like_Pdiesterase_TIM-brl"/>
</dbReference>
<dbReference type="SMART" id="SM00147">
    <property type="entry name" value="RasGEF"/>
    <property type="match status" value="1"/>
</dbReference>
<dbReference type="CDD" id="cd00275">
    <property type="entry name" value="C2_PLC_like"/>
    <property type="match status" value="1"/>
</dbReference>
<dbReference type="PANTHER" id="PTHR10336">
    <property type="entry name" value="PHOSPHOINOSITIDE-SPECIFIC PHOSPHOLIPASE C FAMILY PROTEIN"/>
    <property type="match status" value="1"/>
</dbReference>
<dbReference type="SMART" id="SM00314">
    <property type="entry name" value="RA"/>
    <property type="match status" value="2"/>
</dbReference>
<evidence type="ECO:0000256" key="12">
    <source>
        <dbReference type="PROSITE-ProRule" id="PRU00023"/>
    </source>
</evidence>
<reference evidence="20" key="2">
    <citation type="journal article" date="2022" name="Res Sq">
        <title>Comparative Genomics Reveals Insights into the Divergent Evolution of Astigmatic Mites and Household Pest Adaptations.</title>
        <authorList>
            <person name="Xiong Q."/>
            <person name="Wan A.T.-Y."/>
            <person name="Liu X.-Y."/>
            <person name="Fung C.S.-H."/>
            <person name="Xiao X."/>
            <person name="Malainual N."/>
            <person name="Hou J."/>
            <person name="Wang L."/>
            <person name="Wang M."/>
            <person name="Yang K."/>
            <person name="Cui Y."/>
            <person name="Leung E."/>
            <person name="Nong W."/>
            <person name="Shin S.-K."/>
            <person name="Au S."/>
            <person name="Jeong K.Y."/>
            <person name="Chew F.T."/>
            <person name="Hui J."/>
            <person name="Leung T.F."/>
            <person name="Tungtrongchitr A."/>
            <person name="Zhong N."/>
            <person name="Liu Z."/>
            <person name="Tsui S."/>
        </authorList>
    </citation>
    <scope>NUCLEOTIDE SEQUENCE</scope>
    <source>
        <strain evidence="20">Derf</strain>
        <tissue evidence="20">Whole organism</tissue>
    </source>
</reference>
<dbReference type="GO" id="GO:0006887">
    <property type="term" value="P:exocytosis"/>
    <property type="evidence" value="ECO:0007669"/>
    <property type="project" value="UniProtKB-KW"/>
</dbReference>
<dbReference type="InterPro" id="IPR035892">
    <property type="entry name" value="C2_domain_sf"/>
</dbReference>
<dbReference type="InterPro" id="IPR002110">
    <property type="entry name" value="Ankyrin_rpt"/>
</dbReference>
<dbReference type="Gene3D" id="2.30.29.30">
    <property type="entry name" value="Pleckstrin-homology domain (PH domain)/Phosphotyrosine-binding domain (PTB)"/>
    <property type="match status" value="1"/>
</dbReference>
<feature type="region of interest" description="Disordered" evidence="15">
    <location>
        <begin position="1576"/>
        <end position="1601"/>
    </location>
</feature>
<dbReference type="GO" id="GO:0004435">
    <property type="term" value="F:phosphatidylinositol-4,5-bisphosphate phospholipase C activity"/>
    <property type="evidence" value="ECO:0007669"/>
    <property type="project" value="UniProtKB-EC"/>
</dbReference>
<gene>
    <name evidence="20" type="primary">PLCE1_1</name>
    <name evidence="20" type="ORF">DERF_003311</name>
</gene>
<dbReference type="Pfam" id="PF00168">
    <property type="entry name" value="C2"/>
    <property type="match status" value="1"/>
</dbReference>
<dbReference type="Gene3D" id="1.25.10.10">
    <property type="entry name" value="Leucine-rich Repeat Variant"/>
    <property type="match status" value="1"/>
</dbReference>
<evidence type="ECO:0000256" key="8">
    <source>
        <dbReference type="ARBA" id="ARBA00023157"/>
    </source>
</evidence>
<evidence type="ECO:0000313" key="21">
    <source>
        <dbReference type="Proteomes" id="UP000790347"/>
    </source>
</evidence>
<evidence type="ECO:0000256" key="13">
    <source>
        <dbReference type="PROSITE-ProRule" id="PRU00168"/>
    </source>
</evidence>
<dbReference type="InterPro" id="IPR016024">
    <property type="entry name" value="ARM-type_fold"/>
</dbReference>
<dbReference type="Pfam" id="PF09279">
    <property type="entry name" value="EF-hand_like"/>
    <property type="match status" value="1"/>
</dbReference>
<evidence type="ECO:0000259" key="17">
    <source>
        <dbReference type="PROSITE" id="PS50008"/>
    </source>
</evidence>
<evidence type="ECO:0000256" key="2">
    <source>
        <dbReference type="ARBA" id="ARBA00004175"/>
    </source>
</evidence>
<evidence type="ECO:0000256" key="3">
    <source>
        <dbReference type="ARBA" id="ARBA00022483"/>
    </source>
</evidence>
<dbReference type="InterPro" id="IPR029071">
    <property type="entry name" value="Ubiquitin-like_domsf"/>
</dbReference>
<dbReference type="PROSITE" id="PS50088">
    <property type="entry name" value="ANK_REPEAT"/>
    <property type="match status" value="2"/>
</dbReference>
<dbReference type="CDD" id="cd17114">
    <property type="entry name" value="RA_PLC-epsilon"/>
    <property type="match status" value="1"/>
</dbReference>
<dbReference type="SMART" id="SM00149">
    <property type="entry name" value="PLCYc"/>
    <property type="match status" value="1"/>
</dbReference>
<feature type="compositionally biased region" description="Basic and acidic residues" evidence="15">
    <location>
        <begin position="4094"/>
        <end position="4108"/>
    </location>
</feature>
<keyword evidence="12" id="KW-0040">ANK repeat</keyword>
<evidence type="ECO:0000256" key="5">
    <source>
        <dbReference type="ARBA" id="ARBA00022723"/>
    </source>
</evidence>
<dbReference type="PANTHER" id="PTHR10336:SF6">
    <property type="entry name" value="1-PHOSPHATIDYLINOSITOL 4,5-BISPHOSPHATE PHOSPHODIESTERASE EPSILON-1"/>
    <property type="match status" value="1"/>
</dbReference>
<dbReference type="Pfam" id="PF00388">
    <property type="entry name" value="PI-PLC-X"/>
    <property type="match status" value="1"/>
</dbReference>
<feature type="region of interest" description="Disordered" evidence="15">
    <location>
        <begin position="613"/>
        <end position="632"/>
    </location>
</feature>
<feature type="region of interest" description="Disordered" evidence="15">
    <location>
        <begin position="136"/>
        <end position="157"/>
    </location>
</feature>
<dbReference type="InterPro" id="IPR036770">
    <property type="entry name" value="Ankyrin_rpt-contain_sf"/>
</dbReference>
<evidence type="ECO:0000256" key="11">
    <source>
        <dbReference type="ARBA" id="ARBA00023298"/>
    </source>
</evidence>
<dbReference type="Pfam" id="PF00617">
    <property type="entry name" value="RasGEF"/>
    <property type="match status" value="1"/>
</dbReference>
<keyword evidence="21" id="KW-1185">Reference proteome</keyword>
<evidence type="ECO:0000256" key="1">
    <source>
        <dbReference type="ARBA" id="ARBA00000110"/>
    </source>
</evidence>
<comment type="catalytic activity">
    <reaction evidence="14">
        <text>a 1,2-diacyl-sn-glycero-3-phospho-(1D-myo-inositol-4,5-bisphosphate) + H2O = 1D-myo-inositol 1,4,5-trisphosphate + a 1,2-diacyl-sn-glycerol + H(+)</text>
        <dbReference type="Rhea" id="RHEA:33179"/>
        <dbReference type="ChEBI" id="CHEBI:15377"/>
        <dbReference type="ChEBI" id="CHEBI:15378"/>
        <dbReference type="ChEBI" id="CHEBI:17815"/>
        <dbReference type="ChEBI" id="CHEBI:58456"/>
        <dbReference type="ChEBI" id="CHEBI:203600"/>
        <dbReference type="EC" id="3.1.4.11"/>
    </reaction>
</comment>
<feature type="compositionally biased region" description="Polar residues" evidence="15">
    <location>
        <begin position="3287"/>
        <end position="3298"/>
    </location>
</feature>
<dbReference type="InterPro" id="IPR001192">
    <property type="entry name" value="PI-PLC_fam"/>
</dbReference>
<dbReference type="InterPro" id="IPR011989">
    <property type="entry name" value="ARM-like"/>
</dbReference>
<dbReference type="InterPro" id="IPR001895">
    <property type="entry name" value="RASGEF_cat_dom"/>
</dbReference>
<dbReference type="EC" id="3.1.4.11" evidence="14"/>
<keyword evidence="7" id="KW-0638">Presynaptic neurotoxin</keyword>
<evidence type="ECO:0000259" key="19">
    <source>
        <dbReference type="PROSITE" id="PS50200"/>
    </source>
</evidence>
<evidence type="ECO:0000256" key="7">
    <source>
        <dbReference type="ARBA" id="ARBA00023028"/>
    </source>
</evidence>
<feature type="compositionally biased region" description="Acidic residues" evidence="15">
    <location>
        <begin position="3299"/>
        <end position="3317"/>
    </location>
</feature>
<feature type="domain" description="PI-PLC Y-box" evidence="17">
    <location>
        <begin position="3491"/>
        <end position="3582"/>
    </location>
</feature>
<dbReference type="SUPFAM" id="SSF48403">
    <property type="entry name" value="Ankyrin repeat"/>
    <property type="match status" value="1"/>
</dbReference>
<feature type="region of interest" description="Disordered" evidence="15">
    <location>
        <begin position="903"/>
        <end position="934"/>
    </location>
</feature>
<dbReference type="FunFam" id="3.10.20.90:FF:000238">
    <property type="entry name" value="Phosphoinositide phospholipase C"/>
    <property type="match status" value="1"/>
</dbReference>
<dbReference type="GO" id="GO:0005085">
    <property type="term" value="F:guanyl-nucleotide exchange factor activity"/>
    <property type="evidence" value="ECO:0007669"/>
    <property type="project" value="UniProtKB-KW"/>
</dbReference>
<dbReference type="GO" id="GO:0046488">
    <property type="term" value="P:phosphatidylinositol metabolic process"/>
    <property type="evidence" value="ECO:0007669"/>
    <property type="project" value="TreeGrafter"/>
</dbReference>
<feature type="region of interest" description="Disordered" evidence="15">
    <location>
        <begin position="2970"/>
        <end position="2990"/>
    </location>
</feature>
<dbReference type="InterPro" id="IPR000909">
    <property type="entry name" value="PLipase_C_PInositol-sp_X_dom"/>
</dbReference>
<dbReference type="SUPFAM" id="SSF54236">
    <property type="entry name" value="Ubiquitin-like"/>
    <property type="match status" value="2"/>
</dbReference>
<dbReference type="GO" id="GO:0016042">
    <property type="term" value="P:lipid catabolic process"/>
    <property type="evidence" value="ECO:0007669"/>
    <property type="project" value="UniProtKB-KW"/>
</dbReference>
<dbReference type="SUPFAM" id="SSF47473">
    <property type="entry name" value="EF-hand"/>
    <property type="match status" value="1"/>
</dbReference>
<dbReference type="InterPro" id="IPR000008">
    <property type="entry name" value="C2_dom"/>
</dbReference>
<dbReference type="SUPFAM" id="SSF51695">
    <property type="entry name" value="PLC-like phosphodiesterases"/>
    <property type="match status" value="1"/>
</dbReference>
<dbReference type="GO" id="GO:0048731">
    <property type="term" value="P:system development"/>
    <property type="evidence" value="ECO:0007669"/>
    <property type="project" value="UniProtKB-ARBA"/>
</dbReference>
<keyword evidence="4" id="KW-0472">Membrane</keyword>
<evidence type="ECO:0000259" key="18">
    <source>
        <dbReference type="PROSITE" id="PS50009"/>
    </source>
</evidence>
<dbReference type="GO" id="GO:0051209">
    <property type="term" value="P:release of sequestered calcium ion into cytosol"/>
    <property type="evidence" value="ECO:0007669"/>
    <property type="project" value="TreeGrafter"/>
</dbReference>
<dbReference type="GO" id="GO:0007265">
    <property type="term" value="P:Ras protein signal transduction"/>
    <property type="evidence" value="ECO:0007669"/>
    <property type="project" value="TreeGrafter"/>
</dbReference>
<comment type="subcellular location">
    <subcellularLocation>
        <location evidence="2">Target cell membrane</location>
    </subcellularLocation>
</comment>
<feature type="domain" description="C2" evidence="16">
    <location>
        <begin position="3586"/>
        <end position="3718"/>
    </location>
</feature>
<comment type="caution">
    <text evidence="20">The sequence shown here is derived from an EMBL/GenBank/DDBJ whole genome shotgun (WGS) entry which is preliminary data.</text>
</comment>
<feature type="domain" description="Ras-GEF" evidence="18">
    <location>
        <begin position="2167"/>
        <end position="2458"/>
    </location>
</feature>
<keyword evidence="14" id="KW-0442">Lipid degradation</keyword>
<feature type="compositionally biased region" description="Basic and acidic residues" evidence="15">
    <location>
        <begin position="2970"/>
        <end position="2979"/>
    </location>
</feature>
<keyword evidence="14" id="KW-0378">Hydrolase</keyword>
<feature type="region of interest" description="Disordered" evidence="15">
    <location>
        <begin position="2128"/>
        <end position="2147"/>
    </location>
</feature>
<feature type="repeat" description="ANK" evidence="12">
    <location>
        <begin position="387"/>
        <end position="421"/>
    </location>
</feature>
<dbReference type="PRINTS" id="PR00390">
    <property type="entry name" value="PHPHLIPASEC"/>
</dbReference>
<evidence type="ECO:0000256" key="15">
    <source>
        <dbReference type="SAM" id="MobiDB-lite"/>
    </source>
</evidence>
<dbReference type="InterPro" id="IPR036964">
    <property type="entry name" value="RASGEF_cat_dom_sf"/>
</dbReference>
<dbReference type="GO" id="GO:0007186">
    <property type="term" value="P:G protein-coupled receptor signaling pathway"/>
    <property type="evidence" value="ECO:0007669"/>
    <property type="project" value="TreeGrafter"/>
</dbReference>
<dbReference type="SMART" id="SM00295">
    <property type="entry name" value="B41"/>
    <property type="match status" value="1"/>
</dbReference>
<dbReference type="GO" id="GO:0044231">
    <property type="term" value="C:host cell presynaptic membrane"/>
    <property type="evidence" value="ECO:0007669"/>
    <property type="project" value="UniProtKB-KW"/>
</dbReference>
<dbReference type="PROSITE" id="PS50007">
    <property type="entry name" value="PIPLC_X_DOMAIN"/>
    <property type="match status" value="1"/>
</dbReference>
<keyword evidence="5" id="KW-0479">Metal-binding</keyword>
<feature type="region of interest" description="Disordered" evidence="15">
    <location>
        <begin position="4055"/>
        <end position="4123"/>
    </location>
</feature>
<dbReference type="PROSITE" id="PS50008">
    <property type="entry name" value="PIPLC_Y_DOMAIN"/>
    <property type="match status" value="1"/>
</dbReference>
<dbReference type="SMART" id="SM00148">
    <property type="entry name" value="PLCXc"/>
    <property type="match status" value="1"/>
</dbReference>
<feature type="region of interest" description="Disordered" evidence="15">
    <location>
        <begin position="1858"/>
        <end position="1894"/>
    </location>
</feature>
<dbReference type="InterPro" id="IPR019748">
    <property type="entry name" value="FERM_central"/>
</dbReference>
<dbReference type="PROSITE" id="PS50200">
    <property type="entry name" value="RA"/>
    <property type="match status" value="2"/>
</dbReference>
<feature type="domain" description="Ras-associating" evidence="19">
    <location>
        <begin position="3782"/>
        <end position="3870"/>
    </location>
</feature>
<keyword evidence="4" id="KW-1052">Target cell membrane</keyword>
<dbReference type="PROSITE" id="PS50009">
    <property type="entry name" value="RASGEF_CAT"/>
    <property type="match status" value="1"/>
</dbReference>
<evidence type="ECO:0000256" key="14">
    <source>
        <dbReference type="RuleBase" id="RU361133"/>
    </source>
</evidence>
<dbReference type="GO" id="GO:0044218">
    <property type="term" value="C:other organism cell membrane"/>
    <property type="evidence" value="ECO:0007669"/>
    <property type="project" value="UniProtKB-KW"/>
</dbReference>
<dbReference type="InterPro" id="IPR011993">
    <property type="entry name" value="PH-like_dom_sf"/>
</dbReference>
<evidence type="ECO:0000256" key="6">
    <source>
        <dbReference type="ARBA" id="ARBA00022842"/>
    </source>
</evidence>
<feature type="region of interest" description="Disordered" evidence="15">
    <location>
        <begin position="3287"/>
        <end position="3346"/>
    </location>
</feature>
<dbReference type="Pfam" id="PF00387">
    <property type="entry name" value="PI-PLC-Y"/>
    <property type="match status" value="1"/>
</dbReference>
<dbReference type="SMART" id="SM00248">
    <property type="entry name" value="ANK"/>
    <property type="match status" value="4"/>
</dbReference>
<dbReference type="PROSITE" id="PS50004">
    <property type="entry name" value="C2"/>
    <property type="match status" value="1"/>
</dbReference>
<dbReference type="Pfam" id="PF00788">
    <property type="entry name" value="RA"/>
    <property type="match status" value="2"/>
</dbReference>
<sequence>MDKQKHNEKNESRIKITQSLDKCKAPQELSISLIGTNNTRIAIETNKSSDEQHFFNHSKPEIGKIQSSSTLSVNAGVNKNPHTVSILSISRHNSQASSINDINYETEQLLEKAIRHNDVKLVSRILELYDDSKNESLDKTSLTGKKPSSSSSSFQKDDKIERPVLKTQVAINEQNFFHGQSSSIDDVESVSIFSNVLHLAIENNAYDVILFLLKHRIDPNNPGKTSCHTECFRRSRNTSVDSQDHLLYSNFKNIQSTSCEPLIRSPSIRSANLPLLLNPNIVSTPKMPSFQSMQSNQCSINSEPYNFNSRRSSTKSAKIIQIRSEISKDRKTVHVCSDGTHITYDEEYNREKLFTLPPIFLAVALNNSVILRELISYGADVNLMDGHGVTPLHLCLCQQHISRACLRLLIHSGAKLRTKNNQNVAPIDLVDYPFSNEVIQMQKTIIDESFEQLLLGSTDDGKQDSILFVKHRKNSKTTPLKTANNLASTSKRLFLKDNSTDSYTNGTNLAKFFETKIMKNETRKKNFPFTTKQSSKEATTLGQEDILLSETRPKIVSRKSITNSVASNSTLLLSISPGSIGHKRSFAIDSQGDKISALKSFQNLSQSTLQLSGDNNIDNNQPQTSTNHHHHTSFGARYLFGRRRSGEENAKNHLKIVQALSNRTTTTHGIDENKNNNEELNIKRLQDSIETLYKMASNIECIPNIICCLQKYLPEIVAKNEQQNILSILHDSLSKLLQKALQTIIENFSMEKKKIIHNKLKQPNQSIDSCGTNNELADNLDEIEIIMIIRLKQQLASQLCSLIDCAFHCLKSGQTFQYTSLLIINKIIDAFVRYETFASPLDFDYIYEENIENKKKDVEKESGKSSLIFSHEEPAGSDNKHTTAAIQFSKHIKHLRLHEPFHFMQKNPSNNNKNHDKSHHSKSETEKDSIEQPSATNVIQNFETKNLIFWVKNVHLSSKTKQNQQKKLKLISETLKNTPTTTTTTGKMTKNDDTNFQQYLNRKNNNNIHDDTKNNVVERFSDDSTVKSFNVQTFITILSHKGLDLLLNVLNNAITLHKRFSESKQLCIPSKRCRNCLYHCLQILSARAILYTSQNDDAQKRLIEEGPLKVLISSIDSTNDPQLICLTLQTIANISINPNNHQRLIDANIADTLMQLILPSDEWFYTNHSTKYAKFVKHQAARIMVYLGLEKRLRNKVYLFDLMDDSSWHSPSNNSAEDSYIIQTSIAPSVVFSETFPQILIGCSVENIVVDLIKKIEDKLINGEDSLCIDPLNDETMNCLMDGFQNNTMKDSCPPAIQVDMPSGLITNHHTTNHPNCFFYLSTLPMTLPPIILLRVLQHRMFGAISYWTWQSRASVASSAASSYECYRSRANSNASNCNFPNLKQNIDWHCSNSSLSPNRIDLERRMSAKGHPMSDCLSTVSRNNSQTTAHRLSIQRSSIQRASLVEQQLQSHANELDTPFIHQHSHQYKQSNKNQHTFSIDGTNPNPNNSIDNSDAEEAYIISFQRELQNLPKSPVLICENSNQNSTVNDSVTNIIRETFENVGNPFKRPRSCSVPRITLENFPTVLLHLPKNPISQTQQQQQQQQEKNQPPCSTSSLSRMNANCKSSQTAAIDIRCNNQIFNFNHTSPNLSPLKHSFKNLSESPNSCGCSSHRTTSTRTASRSGSTGQVINEWIMPNIHKAIMKLIIDWINICPDDFHQSAFRREFIEFLNRVSAMGEQYRWFCEEIRYLAIINESETLTEPPSIDEQINKDYKMLQKLILSGQLPCSKEEAVTLAVIQLRIEETSPPLNKTTVIDNESDHHTHHENIIGQSSSSMLNTSTSLLGEKLRPISENVKENPLTLSGKFIRVTSATSTTGKSASIPASSAMSSSFDENDEEENDQNATTNKANDPIFKFNNMNRILYNNNNTNNNNNNNSNNILQTFSNKTTNRIFKWMSINWNDRDYDFSSIDARRYLPPIYQSSKNIAKTIREQKRKLFHTSVYESEQQLKKLYIQTCKRLPAYGCQLFQVKELLHGRTNRRATRLLGICLDRIVLLDCNTLQLAKTQPTNNLQQWRTGGGRSHDRLVLEFRGTQWSFIAPSHNSLRAIGTVLWEILQCVDSSFLDTLIANESRYGTNNNNNPCCKDNSKLSNNNSMTTDNSVGSNGKMKRRFRDELLGLESILHFPEEVALCLAQVEYDLFYNIQPVHYIRQVTLDLSAQISSTGEDDSQNKQSVDNDGMPTALTVEDLIERFHEVSSWITQLIISQPTHEMRKAFLSCIMRVVQTCWNMGNFNSAVEILAGLKSEKLKPFWLSIEQKDDLHLCHKLSKILLTLNEPSDEYKEAVIKALDIPHSQVIPFFGAFLFDLKNVLKRLPSLIVLLNEHANNYRDSIESNHHQPRIETISDFNGDNNYMSRIGVGGIINMEKMYKAHQVMDNLRTFHIHSIRRNQLLTTINQTSNITSNESAMLAINANETRYDNRNSQEETSSCNIKSNAMIERNNSADLNAPKSLIKKENDDLYLIDMNSFIPIQSMRRSHGISFIPFDHHMIDYHVLQVMHHGTTIIHYEEDGGRSSMVYIKLEQSNSMIVWCKPFWSTSFRSSGNTPQDYQLSYDIEDFILPGISLKYETKEPALIGLEEGFLDLMYLKDVFISTASVDLSMIGRRHGLMDSIFADPNNNYSIKLLFGQNLSDNRTTEFIAPKMTLSIWAEGLKSILKLLQNQKKLTDQRISWLKEKYLQAYYEESVCKGPTPAEAIRVFGGRKWTVDTMGSSYQSLQTDSSINKFNNINKNRKKKTGTSFSVNREFSNRSQLSINSSPDTFLNHCRSDHSTPTHNFRSSNLSTQIHAESDQNVNNSQSSFEDNFIVSDTIHIRSNTLAGGNYHRSQIQTTQLTSQYQEKYCKRNISTFLDSFGASLKVPQKSRTTSTNSNVECRSVITHSANLSFFEYSELFRSFYICIRRDIKDIFEQIATKSDVYAIREIKSNPSRKESLAKNSKEISSNTTTNNNNNDKRKFIGLLTRNSSIHLTNDYNKNRIFDAISAASIVTNSAGIDSLNTSILTADDFHSFITTYQCESYTMDDVIKLIEMHEPNTSLRTRHCFSFEGFACYLMDKDNFAYTPELIQTDEEDMNYPLSHYYCATSHNTYLTGHQLKGESSVELYSQVLLTGCRCVELDCWDGDDGMPVIYHGHTLTSKIPFKKVVETINEKAFVASPYPVILSVENHCSLQQQARMAQIFVLVFGEKLVTRFLFESDYADDPRLPSPNQLKYRILIKNKKLRAPLLHLANQRMRVSLVHSKSINDRANSLVSNTSTGSFNDDDDDEYDDEDDDEDVEELLPMSLSTSIGTSPEKRTGLSEKDTPRIQRQIRSIRSESSYPECDNNIFNSPLHNKSARKSSSQIAPELSDLVIYCQAIKFHSLRSGNNASISVSPTNSVMATPVCKKITSRKLMSTNTMSTSIQSNQNLLSVTDSIKLKDESSRELNNLSPIYQVANTNQGLNKRPNSTAPCYQVASINENTAKKLCRKNPLTVIAHTESQIMRTYPTGMRIDSSNFNPVIFWAFGIQNVALNYQTVDTALQIYSAMFEQNGGCGYVLKSRVMRDKYHMMYGRFNPWDKEFDGLHTINLTITIISGQYVCPNTNTGSPQVEVETIGIPVDCNRQRTKIVQRNSLNPIWNDTFRFRIKFVDLVFLRITVTDVTLNQMVAQITLPVKCLRQGYRHLRLRSILNQNQPLSTLFIYSNYEEEGLDIQSDTSTDQLQMSKNNKLSRIDLNKLDLTKIEPIITSSVKRRMFFLVVHGVIPEESSTILKITQDSTVNDVIAQALYKANKPNESVNDYVLLEEVNKGWEKNRPSDRSALTQRILDPNERPLEAQNNWKGDGKFILKRLADDPSTRAWMTTIRSASAHKEYTNSSEKEISGEWEENKRDENETFLVCIYNVSKDQPYTILKSLVTSTAQNIITQALHKAHRSEDSKKFVLVEEIENFIDTQLNEPKLNKNCISYRRVLEDDENIYNVQTQWKNKGKFELKYRSDITANDNTVAKMPLTRQSARYSIQLNTRDSLRKLSRMHRTYSKHFHRKESDDSLQRSTNQSNQEKPVTNPNIITMNNQSRQVHSDGELSSDIDERTGSSTMNETNMSSFSRLKRLSMKRLKKLGNVSK</sequence>
<dbReference type="GO" id="GO:0048015">
    <property type="term" value="P:phosphatidylinositol-mediated signaling"/>
    <property type="evidence" value="ECO:0007669"/>
    <property type="project" value="TreeGrafter"/>
</dbReference>
<proteinExistence type="predicted"/>
<accession>A0A922IDB1</accession>
<organism evidence="20 21">
    <name type="scientific">Dermatophagoides farinae</name>
    <name type="common">American house dust mite</name>
    <dbReference type="NCBI Taxonomy" id="6954"/>
    <lineage>
        <taxon>Eukaryota</taxon>
        <taxon>Metazoa</taxon>
        <taxon>Ecdysozoa</taxon>
        <taxon>Arthropoda</taxon>
        <taxon>Chelicerata</taxon>
        <taxon>Arachnida</taxon>
        <taxon>Acari</taxon>
        <taxon>Acariformes</taxon>
        <taxon>Sarcoptiformes</taxon>
        <taxon>Astigmata</taxon>
        <taxon>Psoroptidia</taxon>
        <taxon>Analgoidea</taxon>
        <taxon>Pyroglyphidae</taxon>
        <taxon>Dermatophagoidinae</taxon>
        <taxon>Dermatophagoides</taxon>
    </lineage>
</organism>
<feature type="compositionally biased region" description="Polar residues" evidence="15">
    <location>
        <begin position="1588"/>
        <end position="1601"/>
    </location>
</feature>
<evidence type="ECO:0000313" key="20">
    <source>
        <dbReference type="EMBL" id="KAH9529426.1"/>
    </source>
</evidence>
<dbReference type="GO" id="GO:0016829">
    <property type="term" value="F:lyase activity"/>
    <property type="evidence" value="ECO:0007669"/>
    <property type="project" value="UniProtKB-KW"/>
</dbReference>
<dbReference type="SUPFAM" id="SSF48371">
    <property type="entry name" value="ARM repeat"/>
    <property type="match status" value="1"/>
</dbReference>
<name>A0A922IDB1_DERFA</name>
<dbReference type="Gene3D" id="2.60.40.150">
    <property type="entry name" value="C2 domain"/>
    <property type="match status" value="1"/>
</dbReference>
<feature type="compositionally biased region" description="Low complexity" evidence="15">
    <location>
        <begin position="1858"/>
        <end position="1873"/>
    </location>
</feature>
<keyword evidence="6" id="KW-0460">Magnesium</keyword>
<dbReference type="SUPFAM" id="SSF48366">
    <property type="entry name" value="Ras GEF"/>
    <property type="match status" value="1"/>
</dbReference>
<dbReference type="Gene3D" id="3.20.20.190">
    <property type="entry name" value="Phosphatidylinositol (PI) phosphodiesterase"/>
    <property type="match status" value="2"/>
</dbReference>
<protein>
    <recommendedName>
        <fullName evidence="14">Phosphoinositide phospholipase C</fullName>
        <ecNumber evidence="14">3.1.4.11</ecNumber>
    </recommendedName>
</protein>
<evidence type="ECO:0000256" key="10">
    <source>
        <dbReference type="ARBA" id="ARBA00023239"/>
    </source>
</evidence>
<dbReference type="Pfam" id="PF00373">
    <property type="entry name" value="FERM_M"/>
    <property type="match status" value="1"/>
</dbReference>
<feature type="domain" description="Ras-associating" evidence="19">
    <location>
        <begin position="3923"/>
        <end position="4013"/>
    </location>
</feature>
<feature type="compositionally biased region" description="Basic and acidic residues" evidence="15">
    <location>
        <begin position="3331"/>
        <end position="3344"/>
    </location>
</feature>
<evidence type="ECO:0000256" key="4">
    <source>
        <dbReference type="ARBA" id="ARBA00022537"/>
    </source>
</evidence>
<dbReference type="EMBL" id="ASGP02000001">
    <property type="protein sequence ID" value="KAH9529426.1"/>
    <property type="molecule type" value="Genomic_DNA"/>
</dbReference>
<dbReference type="InterPro" id="IPR019749">
    <property type="entry name" value="Band_41_domain"/>
</dbReference>
<keyword evidence="11" id="KW-1053">Target membrane</keyword>
<dbReference type="InterPro" id="IPR028398">
    <property type="entry name" value="PLC-epsilon1_RA2"/>
</dbReference>
<feature type="compositionally biased region" description="Low complexity" evidence="15">
    <location>
        <begin position="1578"/>
        <end position="1587"/>
    </location>
</feature>
<dbReference type="Proteomes" id="UP000790347">
    <property type="component" value="Unassembled WGS sequence"/>
</dbReference>
<dbReference type="PROSITE" id="PS50297">
    <property type="entry name" value="ANK_REP_REGION"/>
    <property type="match status" value="1"/>
</dbReference>
<dbReference type="GO" id="GO:0046872">
    <property type="term" value="F:metal ion binding"/>
    <property type="evidence" value="ECO:0007669"/>
    <property type="project" value="UniProtKB-KW"/>
</dbReference>
<keyword evidence="8" id="KW-1015">Disulfide bond</keyword>
<feature type="compositionally biased region" description="Polar residues" evidence="15">
    <location>
        <begin position="2131"/>
        <end position="2146"/>
    </location>
</feature>
<dbReference type="Gene3D" id="1.25.40.20">
    <property type="entry name" value="Ankyrin repeat-containing domain"/>
    <property type="match status" value="2"/>
</dbReference>
<dbReference type="Gene3D" id="1.10.238.10">
    <property type="entry name" value="EF-hand"/>
    <property type="match status" value="1"/>
</dbReference>
<keyword evidence="10" id="KW-0456">Lyase</keyword>
<feature type="compositionally biased region" description="Basic and acidic residues" evidence="15">
    <location>
        <begin position="921"/>
        <end position="930"/>
    </location>
</feature>
<keyword evidence="9" id="KW-0807">Transducer</keyword>
<feature type="repeat" description="ANK" evidence="12">
    <location>
        <begin position="358"/>
        <end position="386"/>
    </location>
</feature>
<comment type="catalytic activity">
    <reaction evidence="1">
        <text>an N-(acyl)-sphingosylphosphoethanolamine = an N-(acyl)-sphingosyl-1,3-cyclic phosphate + ethanolamine</text>
        <dbReference type="Rhea" id="RHEA:60648"/>
        <dbReference type="ChEBI" id="CHEBI:57603"/>
        <dbReference type="ChEBI" id="CHEBI:143891"/>
        <dbReference type="ChEBI" id="CHEBI:143892"/>
    </reaction>
</comment>
<keyword evidence="3" id="KW-0268">Exocytosis</keyword>
<keyword evidence="14" id="KW-0443">Lipid metabolism</keyword>
<dbReference type="Gene3D" id="3.10.20.90">
    <property type="entry name" value="Phosphatidylinositol 3-kinase Catalytic Subunit, Chain A, domain 1"/>
    <property type="match status" value="2"/>
</dbReference>
<reference evidence="20" key="1">
    <citation type="submission" date="2013-05" db="EMBL/GenBank/DDBJ databases">
        <authorList>
            <person name="Yim A.K.Y."/>
            <person name="Chan T.F."/>
            <person name="Ji K.M."/>
            <person name="Liu X.Y."/>
            <person name="Zhou J.W."/>
            <person name="Li R.Q."/>
            <person name="Yang K.Y."/>
            <person name="Li J."/>
            <person name="Li M."/>
            <person name="Law P.T.W."/>
            <person name="Wu Y.L."/>
            <person name="Cai Z.L."/>
            <person name="Qin H."/>
            <person name="Bao Y."/>
            <person name="Leung R.K.K."/>
            <person name="Ng P.K.S."/>
            <person name="Zou J."/>
            <person name="Zhong X.J."/>
            <person name="Ran P.X."/>
            <person name="Zhong N.S."/>
            <person name="Liu Z.G."/>
            <person name="Tsui S.K.W."/>
        </authorList>
    </citation>
    <scope>NUCLEOTIDE SEQUENCE</scope>
    <source>
        <strain evidence="20">Derf</strain>
        <tissue evidence="20">Whole organism</tissue>
    </source>
</reference>
<keyword evidence="7" id="KW-0528">Neurotoxin</keyword>
<dbReference type="InterPro" id="IPR001711">
    <property type="entry name" value="PLipase_C_Pinositol-sp_Y"/>
</dbReference>
<dbReference type="InterPro" id="IPR015359">
    <property type="entry name" value="PLC_EF-hand-like"/>
</dbReference>
<dbReference type="SMART" id="SM00239">
    <property type="entry name" value="C2"/>
    <property type="match status" value="1"/>
</dbReference>
<dbReference type="InterPro" id="IPR023578">
    <property type="entry name" value="Ras_GEF_dom_sf"/>
</dbReference>
<dbReference type="InterPro" id="IPR000159">
    <property type="entry name" value="RA_dom"/>
</dbReference>
<dbReference type="CDD" id="cd01780">
    <property type="entry name" value="RA2_PLC-epsilon"/>
    <property type="match status" value="1"/>
</dbReference>
<feature type="compositionally biased region" description="Polar residues" evidence="15">
    <location>
        <begin position="4067"/>
        <end position="4093"/>
    </location>
</feature>
<feature type="compositionally biased region" description="Polar residues" evidence="15">
    <location>
        <begin position="613"/>
        <end position="626"/>
    </location>
</feature>
<dbReference type="Gene3D" id="1.10.840.10">
    <property type="entry name" value="Ras guanine-nucleotide exchange factors catalytic domain"/>
    <property type="match status" value="1"/>
</dbReference>
<keyword evidence="13" id="KW-0344">Guanine-nucleotide releasing factor</keyword>
<evidence type="ECO:0000256" key="9">
    <source>
        <dbReference type="ARBA" id="ARBA00023224"/>
    </source>
</evidence>
<dbReference type="InterPro" id="IPR011992">
    <property type="entry name" value="EF-hand-dom_pair"/>
</dbReference>
<dbReference type="SUPFAM" id="SSF49562">
    <property type="entry name" value="C2 domain (Calcium/lipid-binding domain, CaLB)"/>
    <property type="match status" value="1"/>
</dbReference>